<feature type="transmembrane region" description="Helical" evidence="7">
    <location>
        <begin position="6"/>
        <end position="28"/>
    </location>
</feature>
<keyword evidence="3 7" id="KW-0472">Membrane</keyword>
<keyword evidence="4 6" id="KW-0807">Transducer</keyword>
<keyword evidence="11" id="KW-1185">Reference proteome</keyword>
<feature type="domain" description="Methyl-accepting transducer" evidence="8">
    <location>
        <begin position="276"/>
        <end position="512"/>
    </location>
</feature>
<dbReference type="Pfam" id="PF00672">
    <property type="entry name" value="HAMP"/>
    <property type="match status" value="1"/>
</dbReference>
<keyword evidence="7" id="KW-0812">Transmembrane</keyword>
<evidence type="ECO:0000256" key="6">
    <source>
        <dbReference type="PROSITE-ProRule" id="PRU00284"/>
    </source>
</evidence>
<comment type="caution">
    <text evidence="10">The sequence shown here is derived from an EMBL/GenBank/DDBJ whole genome shotgun (WGS) entry which is preliminary data.</text>
</comment>
<dbReference type="RefSeq" id="WP_371756142.1">
    <property type="nucleotide sequence ID" value="NZ_JAYJLD010000067.1"/>
</dbReference>
<evidence type="ECO:0000256" key="5">
    <source>
        <dbReference type="ARBA" id="ARBA00029447"/>
    </source>
</evidence>
<evidence type="ECO:0000259" key="8">
    <source>
        <dbReference type="PROSITE" id="PS50111"/>
    </source>
</evidence>
<dbReference type="SUPFAM" id="SSF58104">
    <property type="entry name" value="Methyl-accepting chemotaxis protein (MCP) signaling domain"/>
    <property type="match status" value="1"/>
</dbReference>
<proteinExistence type="inferred from homology"/>
<gene>
    <name evidence="10" type="ORF">VF724_20600</name>
</gene>
<evidence type="ECO:0000256" key="2">
    <source>
        <dbReference type="ARBA" id="ARBA00022475"/>
    </source>
</evidence>
<evidence type="ECO:0000313" key="10">
    <source>
        <dbReference type="EMBL" id="MEB3104017.1"/>
    </source>
</evidence>
<dbReference type="Gene3D" id="1.10.287.950">
    <property type="entry name" value="Methyl-accepting chemotaxis protein"/>
    <property type="match status" value="1"/>
</dbReference>
<dbReference type="InterPro" id="IPR004089">
    <property type="entry name" value="MCPsignal_dom"/>
</dbReference>
<dbReference type="CDD" id="cd11386">
    <property type="entry name" value="MCP_signal"/>
    <property type="match status" value="1"/>
</dbReference>
<dbReference type="Gene3D" id="6.10.340.10">
    <property type="match status" value="1"/>
</dbReference>
<dbReference type="Proteomes" id="UP001310386">
    <property type="component" value="Unassembled WGS sequence"/>
</dbReference>
<dbReference type="PROSITE" id="PS50885">
    <property type="entry name" value="HAMP"/>
    <property type="match status" value="1"/>
</dbReference>
<keyword evidence="2" id="KW-1003">Cell membrane</keyword>
<evidence type="ECO:0000313" key="11">
    <source>
        <dbReference type="Proteomes" id="UP001310386"/>
    </source>
</evidence>
<evidence type="ECO:0000259" key="9">
    <source>
        <dbReference type="PROSITE" id="PS50885"/>
    </source>
</evidence>
<dbReference type="InterPro" id="IPR003660">
    <property type="entry name" value="HAMP_dom"/>
</dbReference>
<dbReference type="SMART" id="SM00304">
    <property type="entry name" value="HAMP"/>
    <property type="match status" value="1"/>
</dbReference>
<dbReference type="EMBL" id="JAYJLD010000067">
    <property type="protein sequence ID" value="MEB3104017.1"/>
    <property type="molecule type" value="Genomic_DNA"/>
</dbReference>
<protein>
    <submittedName>
        <fullName evidence="10">Methyl-accepting chemotaxis protein</fullName>
    </submittedName>
</protein>
<dbReference type="SMART" id="SM00283">
    <property type="entry name" value="MA"/>
    <property type="match status" value="1"/>
</dbReference>
<dbReference type="PROSITE" id="PS50111">
    <property type="entry name" value="CHEMOTAXIS_TRANSDUC_2"/>
    <property type="match status" value="1"/>
</dbReference>
<comment type="subcellular location">
    <subcellularLocation>
        <location evidence="1">Cell membrane</location>
    </subcellularLocation>
</comment>
<accession>A0ABU5ZP13</accession>
<evidence type="ECO:0000256" key="4">
    <source>
        <dbReference type="ARBA" id="ARBA00023224"/>
    </source>
</evidence>
<dbReference type="Pfam" id="PF00015">
    <property type="entry name" value="MCPsignal"/>
    <property type="match status" value="1"/>
</dbReference>
<evidence type="ECO:0000256" key="1">
    <source>
        <dbReference type="ARBA" id="ARBA00004236"/>
    </source>
</evidence>
<sequence>MRLSILQKLILGYLIIAFIAGGAGLVYYQSLNRVHQSFLSLMDHQALLKSYADNMKFFASSQNGNLYAFLLTQDAFNKLQLTSVNDSMNELLAEARPLINNPAMLEQLDYVAKLNKQYKDKAEKIFDLPKGQLEQAAQEVKTGVLPLGGVIMKFAEQLSSQQDQLMQEGKITNDKTVASMKQMILIISIIIFSMAFGIGLLISRIISRPIVMLSGAAKSISNGDLAIEKVRVNQRDEIGQLTQAFNQMIENLRYLVVRINESTKEVTSISKDVSAGTEQTKYAAGQITEIMEKLMESSINQVQEAERSLQAIYEMTRGIDRIDQSSREAMMKAEQALGKALDGDAEIVKITHQMNTMQDIMQRMKSIMQLMQARSNEIGEINSVISEISNHTNLLSLNAAIEAARAGGHGRGFSVVTAEIRKLANQSNESTRRVTELVHNVQTETKHAADSVEEMSRELFKGISASREVSELFGDIKLLCNETTNQIREVFGSSQQLSKYSKQIVQSMEQLSGISGMIAAGTQNVTASTEEQFAFLQQNAAHSQTLSVMAERLQSSVSQFKLQ</sequence>
<evidence type="ECO:0000256" key="3">
    <source>
        <dbReference type="ARBA" id="ARBA00023136"/>
    </source>
</evidence>
<organism evidence="10 11">
    <name type="scientific">Ferviditalea candida</name>
    <dbReference type="NCBI Taxonomy" id="3108399"/>
    <lineage>
        <taxon>Bacteria</taxon>
        <taxon>Bacillati</taxon>
        <taxon>Bacillota</taxon>
        <taxon>Bacilli</taxon>
        <taxon>Bacillales</taxon>
        <taxon>Paenibacillaceae</taxon>
        <taxon>Ferviditalea</taxon>
    </lineage>
</organism>
<feature type="domain" description="HAMP" evidence="9">
    <location>
        <begin position="204"/>
        <end position="257"/>
    </location>
</feature>
<comment type="similarity">
    <text evidence="5">Belongs to the methyl-accepting chemotaxis (MCP) protein family.</text>
</comment>
<name>A0ABU5ZP13_9BACL</name>
<keyword evidence="7" id="KW-1133">Transmembrane helix</keyword>
<evidence type="ECO:0000256" key="7">
    <source>
        <dbReference type="SAM" id="Phobius"/>
    </source>
</evidence>
<dbReference type="PANTHER" id="PTHR32089">
    <property type="entry name" value="METHYL-ACCEPTING CHEMOTAXIS PROTEIN MCPB"/>
    <property type="match status" value="1"/>
</dbReference>
<dbReference type="CDD" id="cd06225">
    <property type="entry name" value="HAMP"/>
    <property type="match status" value="1"/>
</dbReference>
<feature type="transmembrane region" description="Helical" evidence="7">
    <location>
        <begin position="183"/>
        <end position="202"/>
    </location>
</feature>
<reference evidence="10" key="1">
    <citation type="submission" date="2023-12" db="EMBL/GenBank/DDBJ databases">
        <title>Fervidustalea candida gen. nov., sp. nov., a novel member of the family Paenibacillaceae isolated from a geothermal area.</title>
        <authorList>
            <person name="Li W.-J."/>
            <person name="Jiao J.-Y."/>
            <person name="Chen Y."/>
        </authorList>
    </citation>
    <scope>NUCLEOTIDE SEQUENCE</scope>
    <source>
        <strain evidence="10">SYSU GA230002</strain>
    </source>
</reference>
<dbReference type="PANTHER" id="PTHR32089:SF112">
    <property type="entry name" value="LYSOZYME-LIKE PROTEIN-RELATED"/>
    <property type="match status" value="1"/>
</dbReference>